<gene>
    <name evidence="1" type="ORF">THICB1_100025</name>
</gene>
<proteinExistence type="predicted"/>
<sequence length="73" mass="8379">MVLPPCRQSGQFPQVQAAFWAMARPAVAPSKPKPNRPLRPKGLASRRLCARDWRNWRRCIRNFRGTTHVQSAP</sequence>
<evidence type="ECO:0000313" key="1">
    <source>
        <dbReference type="EMBL" id="CQR26504.1"/>
    </source>
</evidence>
<name>A0ABP1YX42_THIA3</name>
<organism evidence="1 2">
    <name type="scientific">Thiomonas arsenitoxydans (strain DSM 22701 / CIP 110005 / 3As)</name>
    <dbReference type="NCBI Taxonomy" id="426114"/>
    <lineage>
        <taxon>Bacteria</taxon>
        <taxon>Pseudomonadati</taxon>
        <taxon>Pseudomonadota</taxon>
        <taxon>Betaproteobacteria</taxon>
        <taxon>Burkholderiales</taxon>
        <taxon>Thiomonas</taxon>
    </lineage>
</organism>
<accession>A0ABP1YX42</accession>
<dbReference type="EMBL" id="CTRI01000002">
    <property type="protein sequence ID" value="CQR26504.1"/>
    <property type="molecule type" value="Genomic_DNA"/>
</dbReference>
<reference evidence="1 2" key="1">
    <citation type="submission" date="2015-03" db="EMBL/GenBank/DDBJ databases">
        <authorList>
            <person name="Regsiter A."/>
            <person name="william w."/>
        </authorList>
    </citation>
    <scope>NUCLEOTIDE SEQUENCE [LARGE SCALE GENOMIC DNA]</scope>
    <source>
        <strain evidence="1 2">CB1</strain>
    </source>
</reference>
<protein>
    <submittedName>
        <fullName evidence="1">Uncharacterized protein</fullName>
    </submittedName>
</protein>
<dbReference type="Proteomes" id="UP000078599">
    <property type="component" value="Unassembled WGS sequence"/>
</dbReference>
<evidence type="ECO:0000313" key="2">
    <source>
        <dbReference type="Proteomes" id="UP000078599"/>
    </source>
</evidence>
<comment type="caution">
    <text evidence="1">The sequence shown here is derived from an EMBL/GenBank/DDBJ whole genome shotgun (WGS) entry which is preliminary data.</text>
</comment>
<keyword evidence="2" id="KW-1185">Reference proteome</keyword>